<dbReference type="InterPro" id="IPR015413">
    <property type="entry name" value="Methionyl/Leucyl_tRNA_Synth"/>
</dbReference>
<evidence type="ECO:0000259" key="9">
    <source>
        <dbReference type="Pfam" id="PF09334"/>
    </source>
</evidence>
<keyword evidence="11" id="KW-1185">Reference proteome</keyword>
<dbReference type="EC" id="6.1.1.10" evidence="1"/>
<dbReference type="AlphaFoldDB" id="A0A9W6MD96"/>
<evidence type="ECO:0000313" key="11">
    <source>
        <dbReference type="Proteomes" id="UP001143474"/>
    </source>
</evidence>
<accession>A0A9W6MD96</accession>
<dbReference type="PRINTS" id="PR01041">
    <property type="entry name" value="TRNASYNTHMET"/>
</dbReference>
<reference evidence="10" key="2">
    <citation type="submission" date="2023-01" db="EMBL/GenBank/DDBJ databases">
        <authorList>
            <person name="Sun Q."/>
            <person name="Evtushenko L."/>
        </authorList>
    </citation>
    <scope>NUCLEOTIDE SEQUENCE</scope>
    <source>
        <strain evidence="10">VKM Ac-2007</strain>
    </source>
</reference>
<evidence type="ECO:0000313" key="10">
    <source>
        <dbReference type="EMBL" id="GLK09685.1"/>
    </source>
</evidence>
<dbReference type="Gene3D" id="2.170.220.10">
    <property type="match status" value="1"/>
</dbReference>
<dbReference type="GO" id="GO:0006431">
    <property type="term" value="P:methionyl-tRNA aminoacylation"/>
    <property type="evidence" value="ECO:0007669"/>
    <property type="project" value="InterPro"/>
</dbReference>
<evidence type="ECO:0000256" key="5">
    <source>
        <dbReference type="ARBA" id="ARBA00022917"/>
    </source>
</evidence>
<evidence type="ECO:0000256" key="3">
    <source>
        <dbReference type="ARBA" id="ARBA00022741"/>
    </source>
</evidence>
<organism evidence="10 11">
    <name type="scientific">Streptosporangium carneum</name>
    <dbReference type="NCBI Taxonomy" id="47481"/>
    <lineage>
        <taxon>Bacteria</taxon>
        <taxon>Bacillati</taxon>
        <taxon>Actinomycetota</taxon>
        <taxon>Actinomycetes</taxon>
        <taxon>Streptosporangiales</taxon>
        <taxon>Streptosporangiaceae</taxon>
        <taxon>Streptosporangium</taxon>
    </lineage>
</organism>
<feature type="compositionally biased region" description="Low complexity" evidence="8">
    <location>
        <begin position="411"/>
        <end position="420"/>
    </location>
</feature>
<feature type="region of interest" description="Disordered" evidence="8">
    <location>
        <begin position="529"/>
        <end position="550"/>
    </location>
</feature>
<comment type="caution">
    <text evidence="10">The sequence shown here is derived from an EMBL/GenBank/DDBJ whole genome shotgun (WGS) entry which is preliminary data.</text>
</comment>
<keyword evidence="5 7" id="KW-0648">Protein biosynthesis</keyword>
<dbReference type="SUPFAM" id="SSF47323">
    <property type="entry name" value="Anticodon-binding domain of a subclass of class I aminoacyl-tRNA synthetases"/>
    <property type="match status" value="2"/>
</dbReference>
<dbReference type="GO" id="GO:0005524">
    <property type="term" value="F:ATP binding"/>
    <property type="evidence" value="ECO:0007669"/>
    <property type="project" value="UniProtKB-KW"/>
</dbReference>
<dbReference type="EMBL" id="BSEV01000005">
    <property type="protein sequence ID" value="GLK09685.1"/>
    <property type="molecule type" value="Genomic_DNA"/>
</dbReference>
<dbReference type="Pfam" id="PF09334">
    <property type="entry name" value="tRNA-synt_1g"/>
    <property type="match status" value="2"/>
</dbReference>
<protein>
    <recommendedName>
        <fullName evidence="1">methionine--tRNA ligase</fullName>
        <ecNumber evidence="1">6.1.1.10</ecNumber>
    </recommendedName>
</protein>
<feature type="domain" description="Methionyl/Leucyl tRNA synthetase" evidence="9">
    <location>
        <begin position="4"/>
        <end position="142"/>
    </location>
</feature>
<gene>
    <name evidence="10" type="ORF">GCM10017600_30910</name>
</gene>
<keyword evidence="2 7" id="KW-0436">Ligase</keyword>
<sequence>MPRILLTTTIPYVNARPHLGFALELVQADVLARHHRLRGDEVRLQTGTDDNSLKNVQAADEAGLTVRDLVDRNAAEFARLGGPLSLSFDDFIRTSADPRHRAGVERFWRACADDLYRARYEGLYCVGCEHFYQPGERCPEHEAPLQRVSEENWFFRLSRYQDELYSLIADGRIRIEPAERRNEVLGFVAGGLADFSVSRSRARARGWGIPVPGDPDQVIYVWWDALGNYLTAPGYGTGGHGHWWTRADRRVHVLGKGVLRFHAVYWPAMLLSAGEALPTDLLVHDYLTVNGRKISKSGGAAVDPIGLVEAYGVDAVRWWLLRDPPRVGDADFTVERLIARYDDELANGLGNLVNRVVSMVHRYRGGLMPETPVSASENAASSVPDGASHDASRGVPGGALQCVSPAVSGGVSPAVSGGASRDVSGGGRAALDRGRARARDVVADALRDFDFRTATGAVQGVVDEANRYVNQVKPWQLAREGSASLDPVLGVLVATCREVADLLSPFLPDAAARVAAQCAGERLAPASPLFPRIGQSGGHGRSGEETQPAR</sequence>
<dbReference type="InterPro" id="IPR023457">
    <property type="entry name" value="Met-tRNA_synth_2"/>
</dbReference>
<evidence type="ECO:0000256" key="8">
    <source>
        <dbReference type="SAM" id="MobiDB-lite"/>
    </source>
</evidence>
<dbReference type="Gene3D" id="3.40.50.620">
    <property type="entry name" value="HUPs"/>
    <property type="match status" value="1"/>
</dbReference>
<reference evidence="10" key="1">
    <citation type="journal article" date="2014" name="Int. J. Syst. Evol. Microbiol.">
        <title>Complete genome sequence of Corynebacterium casei LMG S-19264T (=DSM 44701T), isolated from a smear-ripened cheese.</title>
        <authorList>
            <consortium name="US DOE Joint Genome Institute (JGI-PGF)"/>
            <person name="Walter F."/>
            <person name="Albersmeier A."/>
            <person name="Kalinowski J."/>
            <person name="Ruckert C."/>
        </authorList>
    </citation>
    <scope>NUCLEOTIDE SEQUENCE</scope>
    <source>
        <strain evidence="10">VKM Ac-2007</strain>
    </source>
</reference>
<dbReference type="CDD" id="cd00814">
    <property type="entry name" value="MetRS_core"/>
    <property type="match status" value="1"/>
</dbReference>
<dbReference type="PANTHER" id="PTHR43326">
    <property type="entry name" value="METHIONYL-TRNA SYNTHETASE"/>
    <property type="match status" value="1"/>
</dbReference>
<name>A0A9W6MD96_9ACTN</name>
<feature type="region of interest" description="Disordered" evidence="8">
    <location>
        <begin position="411"/>
        <end position="430"/>
    </location>
</feature>
<dbReference type="InterPro" id="IPR033911">
    <property type="entry name" value="MetRS_core"/>
</dbReference>
<keyword evidence="3 7" id="KW-0547">Nucleotide-binding</keyword>
<dbReference type="SUPFAM" id="SSF52374">
    <property type="entry name" value="Nucleotidylyl transferase"/>
    <property type="match status" value="1"/>
</dbReference>
<feature type="region of interest" description="Disordered" evidence="8">
    <location>
        <begin position="370"/>
        <end position="395"/>
    </location>
</feature>
<dbReference type="GO" id="GO:0004825">
    <property type="term" value="F:methionine-tRNA ligase activity"/>
    <property type="evidence" value="ECO:0007669"/>
    <property type="project" value="UniProtKB-EC"/>
</dbReference>
<evidence type="ECO:0000256" key="1">
    <source>
        <dbReference type="ARBA" id="ARBA00012838"/>
    </source>
</evidence>
<comment type="similarity">
    <text evidence="7">Belongs to the class-I aminoacyl-tRNA synthetase family.</text>
</comment>
<dbReference type="InterPro" id="IPR009080">
    <property type="entry name" value="tRNAsynth_Ia_anticodon-bd"/>
</dbReference>
<dbReference type="PANTHER" id="PTHR43326:SF1">
    <property type="entry name" value="METHIONINE--TRNA LIGASE, MITOCHONDRIAL"/>
    <property type="match status" value="1"/>
</dbReference>
<dbReference type="RefSeq" id="WP_271218131.1">
    <property type="nucleotide sequence ID" value="NZ_BAAAVD010000045.1"/>
</dbReference>
<evidence type="ECO:0000256" key="6">
    <source>
        <dbReference type="ARBA" id="ARBA00023146"/>
    </source>
</evidence>
<dbReference type="Gene3D" id="1.10.730.10">
    <property type="entry name" value="Isoleucyl-tRNA Synthetase, Domain 1"/>
    <property type="match status" value="1"/>
</dbReference>
<feature type="domain" description="Methionyl/Leucyl tRNA synthetase" evidence="9">
    <location>
        <begin position="149"/>
        <end position="356"/>
    </location>
</feature>
<evidence type="ECO:0000256" key="4">
    <source>
        <dbReference type="ARBA" id="ARBA00022840"/>
    </source>
</evidence>
<proteinExistence type="inferred from homology"/>
<evidence type="ECO:0000256" key="2">
    <source>
        <dbReference type="ARBA" id="ARBA00022598"/>
    </source>
</evidence>
<evidence type="ECO:0000256" key="7">
    <source>
        <dbReference type="RuleBase" id="RU363039"/>
    </source>
</evidence>
<keyword evidence="6 7" id="KW-0030">Aminoacyl-tRNA synthetase</keyword>
<dbReference type="InterPro" id="IPR014729">
    <property type="entry name" value="Rossmann-like_a/b/a_fold"/>
</dbReference>
<dbReference type="Proteomes" id="UP001143474">
    <property type="component" value="Unassembled WGS sequence"/>
</dbReference>
<keyword evidence="4 7" id="KW-0067">ATP-binding</keyword>